<dbReference type="PANTHER" id="PTHR43884">
    <property type="entry name" value="ACYL-COA DEHYDROGENASE"/>
    <property type="match status" value="1"/>
</dbReference>
<dbReference type="Pfam" id="PF08028">
    <property type="entry name" value="Acyl-CoA_dh_2"/>
    <property type="match status" value="1"/>
</dbReference>
<dbReference type="GO" id="GO:0006552">
    <property type="term" value="P:L-leucine catabolic process"/>
    <property type="evidence" value="ECO:0007669"/>
    <property type="project" value="TreeGrafter"/>
</dbReference>
<dbReference type="Gene3D" id="2.40.110.10">
    <property type="entry name" value="Butyryl-CoA Dehydrogenase, subunit A, domain 2"/>
    <property type="match status" value="1"/>
</dbReference>
<comment type="caution">
    <text evidence="5">The sequence shown here is derived from an EMBL/GenBank/DDBJ whole genome shotgun (WGS) entry which is preliminary data.</text>
</comment>
<evidence type="ECO:0000256" key="1">
    <source>
        <dbReference type="ARBA" id="ARBA00023002"/>
    </source>
</evidence>
<accession>A0A0M3AVT5</accession>
<evidence type="ECO:0000259" key="3">
    <source>
        <dbReference type="Pfam" id="PF02771"/>
    </source>
</evidence>
<dbReference type="AlphaFoldDB" id="A0A0M3AVT5"/>
<dbReference type="SUPFAM" id="SSF56645">
    <property type="entry name" value="Acyl-CoA dehydrogenase NM domain-like"/>
    <property type="match status" value="1"/>
</dbReference>
<dbReference type="Pfam" id="PF02771">
    <property type="entry name" value="Acyl-CoA_dh_N"/>
    <property type="match status" value="1"/>
</dbReference>
<dbReference type="GO" id="GO:0008470">
    <property type="term" value="F:3-methylbutanoyl-CoA dehydrogenase activity"/>
    <property type="evidence" value="ECO:0007669"/>
    <property type="project" value="TreeGrafter"/>
</dbReference>
<dbReference type="InterPro" id="IPR037069">
    <property type="entry name" value="AcylCoA_DH/ox_N_sf"/>
</dbReference>
<dbReference type="Gene3D" id="1.20.140.10">
    <property type="entry name" value="Butyryl-CoA Dehydrogenase, subunit A, domain 3"/>
    <property type="match status" value="1"/>
</dbReference>
<dbReference type="InterPro" id="IPR013107">
    <property type="entry name" value="Acyl-CoA_DH_C"/>
</dbReference>
<dbReference type="InterPro" id="IPR013786">
    <property type="entry name" value="AcylCoA_DH/ox_N"/>
</dbReference>
<feature type="domain" description="Acyl-CoA dehydrogenase/oxidase N-terminal" evidence="3">
    <location>
        <begin position="31"/>
        <end position="95"/>
    </location>
</feature>
<proteinExistence type="predicted"/>
<dbReference type="Gene3D" id="1.10.540.10">
    <property type="entry name" value="Acyl-CoA dehydrogenase/oxidase, N-terminal domain"/>
    <property type="match status" value="1"/>
</dbReference>
<evidence type="ECO:0000259" key="4">
    <source>
        <dbReference type="Pfam" id="PF08028"/>
    </source>
</evidence>
<gene>
    <name evidence="5" type="ORF">YP76_09065</name>
</gene>
<feature type="transmembrane region" description="Helical" evidence="2">
    <location>
        <begin position="230"/>
        <end position="254"/>
    </location>
</feature>
<dbReference type="RefSeq" id="WP_046763220.1">
    <property type="nucleotide sequence ID" value="NZ_LBIC01000003.1"/>
</dbReference>
<feature type="domain" description="Acyl-CoA dehydrogenase C-terminal" evidence="4">
    <location>
        <begin position="242"/>
        <end position="370"/>
    </location>
</feature>
<dbReference type="EMBL" id="LBIC01000003">
    <property type="protein sequence ID" value="KKW93011.1"/>
    <property type="molecule type" value="Genomic_DNA"/>
</dbReference>
<organism evidence="5 6">
    <name type="scientific">Sphingobium chungbukense</name>
    <dbReference type="NCBI Taxonomy" id="56193"/>
    <lineage>
        <taxon>Bacteria</taxon>
        <taxon>Pseudomonadati</taxon>
        <taxon>Pseudomonadota</taxon>
        <taxon>Alphaproteobacteria</taxon>
        <taxon>Sphingomonadales</taxon>
        <taxon>Sphingomonadaceae</taxon>
        <taxon>Sphingobium</taxon>
    </lineage>
</organism>
<keyword evidence="2" id="KW-0812">Transmembrane</keyword>
<name>A0A0M3AVT5_9SPHN</name>
<dbReference type="InterPro" id="IPR036250">
    <property type="entry name" value="AcylCo_DH-like_C"/>
</dbReference>
<dbReference type="GO" id="GO:0050660">
    <property type="term" value="F:flavin adenine dinucleotide binding"/>
    <property type="evidence" value="ECO:0007669"/>
    <property type="project" value="InterPro"/>
</dbReference>
<keyword evidence="1" id="KW-0560">Oxidoreductase</keyword>
<keyword evidence="2" id="KW-1133">Transmembrane helix</keyword>
<evidence type="ECO:0000256" key="2">
    <source>
        <dbReference type="SAM" id="Phobius"/>
    </source>
</evidence>
<reference evidence="5 6" key="1">
    <citation type="submission" date="2015-04" db="EMBL/GenBank/DDBJ databases">
        <title>Genome sequence of aromatic hydrocarbons-degrading Sphingobium chungbukense DJ77.</title>
        <authorList>
            <person name="Kim Y.-C."/>
            <person name="Chae J.-C."/>
        </authorList>
    </citation>
    <scope>NUCLEOTIDE SEQUENCE [LARGE SCALE GENOMIC DNA]</scope>
    <source>
        <strain evidence="5 6">DJ77</strain>
    </source>
</reference>
<dbReference type="PANTHER" id="PTHR43884:SF12">
    <property type="entry name" value="ISOVALERYL-COA DEHYDROGENASE, MITOCHONDRIAL-RELATED"/>
    <property type="match status" value="1"/>
</dbReference>
<dbReference type="Proteomes" id="UP000033874">
    <property type="component" value="Unassembled WGS sequence"/>
</dbReference>
<evidence type="ECO:0000313" key="6">
    <source>
        <dbReference type="Proteomes" id="UP000033874"/>
    </source>
</evidence>
<dbReference type="InterPro" id="IPR009100">
    <property type="entry name" value="AcylCoA_DH/oxidase_NM_dom_sf"/>
</dbReference>
<protein>
    <submittedName>
        <fullName evidence="5">Acyl-CoA dehydrogenase</fullName>
    </submittedName>
</protein>
<dbReference type="STRING" id="56193.YP76_09065"/>
<sequence>MSVAVLGQKASEIPTPDELVARALAMVPGLRARADAIEEARRVPDDVIAMFRDAGFFRILQPKAYGGWEMNPIVFMRVLGELGRGCCASAWAMMILGVHNWEFGLMEDRAAQDVWGEDDQTIIASSYPPMGELTKVEGGWRLKGRWPTSSGSDHGAWAFIGALERNEKGVPVDRHALLVKREDYEIIDDWYTFGLSGTGSKSLLIKDAFIPDHRAHSMIDYKMDDRPTNYLFPFAMIFYSSVSSVIIGFAQGAIDVFIDQMQVRVDNGTGAATRLSPYVKDRLANAVAKVRASQARMEQMMAHCTQIVERRELVSTDDRIHYMLDMARIGRECEEAVLTLYKCTGARGVYKSNPIQRYLRDTLVAANHVTQDADNNAAALGGYLLSGELPPMLYEKPKAG</sequence>
<keyword evidence="6" id="KW-1185">Reference proteome</keyword>
<dbReference type="InterPro" id="IPR046373">
    <property type="entry name" value="Acyl-CoA_Oxase/DH_mid-dom_sf"/>
</dbReference>
<dbReference type="PATRIC" id="fig|56193.3.peg.1879"/>
<evidence type="ECO:0000313" key="5">
    <source>
        <dbReference type="EMBL" id="KKW93011.1"/>
    </source>
</evidence>
<dbReference type="PIRSF" id="PIRSF016578">
    <property type="entry name" value="HsaA"/>
    <property type="match status" value="1"/>
</dbReference>
<dbReference type="SUPFAM" id="SSF47203">
    <property type="entry name" value="Acyl-CoA dehydrogenase C-terminal domain-like"/>
    <property type="match status" value="1"/>
</dbReference>
<keyword evidence="2" id="KW-0472">Membrane</keyword>